<proteinExistence type="predicted"/>
<sequence length="116" mass="12320">MQNCARLGTPPPSHPLHLGTTPSPGVPSCMAGTPQDGPKSRSATLMPHLRAMQSGHWDPPPRRTCRAEETLAEAARSGPWDPRPTQGCRNPGRSPVERLPPPPPLCAHPSCDGVTV</sequence>
<keyword evidence="3" id="KW-1185">Reference proteome</keyword>
<dbReference type="AlphaFoldDB" id="S7PEP1"/>
<feature type="region of interest" description="Disordered" evidence="1">
    <location>
        <begin position="1"/>
        <end position="42"/>
    </location>
</feature>
<gene>
    <name evidence="2" type="ORF">D623_10033363</name>
</gene>
<evidence type="ECO:0000256" key="1">
    <source>
        <dbReference type="SAM" id="MobiDB-lite"/>
    </source>
</evidence>
<reference evidence="2 3" key="1">
    <citation type="journal article" date="2013" name="Nat. Commun.">
        <title>Genome analysis reveals insights into physiology and longevity of the Brandt's bat Myotis brandtii.</title>
        <authorList>
            <person name="Seim I."/>
            <person name="Fang X."/>
            <person name="Xiong Z."/>
            <person name="Lobanov A.V."/>
            <person name="Huang Z."/>
            <person name="Ma S."/>
            <person name="Feng Y."/>
            <person name="Turanov A.A."/>
            <person name="Zhu Y."/>
            <person name="Lenz T.L."/>
            <person name="Gerashchenko M.V."/>
            <person name="Fan D."/>
            <person name="Hee Yim S."/>
            <person name="Yao X."/>
            <person name="Jordan D."/>
            <person name="Xiong Y."/>
            <person name="Ma Y."/>
            <person name="Lyapunov A.N."/>
            <person name="Chen G."/>
            <person name="Kulakova O.I."/>
            <person name="Sun Y."/>
            <person name="Lee S.G."/>
            <person name="Bronson R.T."/>
            <person name="Moskalev A.A."/>
            <person name="Sunyaev S.R."/>
            <person name="Zhang G."/>
            <person name="Krogh A."/>
            <person name="Wang J."/>
            <person name="Gladyshev V.N."/>
        </authorList>
    </citation>
    <scope>NUCLEOTIDE SEQUENCE [LARGE SCALE GENOMIC DNA]</scope>
</reference>
<accession>S7PEP1</accession>
<feature type="region of interest" description="Disordered" evidence="1">
    <location>
        <begin position="70"/>
        <end position="116"/>
    </location>
</feature>
<name>S7PEP1_MYOBR</name>
<protein>
    <submittedName>
        <fullName evidence="2">Uncharacterized protein</fullName>
    </submittedName>
</protein>
<dbReference type="Proteomes" id="UP000052978">
    <property type="component" value="Unassembled WGS sequence"/>
</dbReference>
<evidence type="ECO:0000313" key="3">
    <source>
        <dbReference type="Proteomes" id="UP000052978"/>
    </source>
</evidence>
<evidence type="ECO:0000313" key="2">
    <source>
        <dbReference type="EMBL" id="EPQ06397.1"/>
    </source>
</evidence>
<dbReference type="EMBL" id="KE162005">
    <property type="protein sequence ID" value="EPQ06397.1"/>
    <property type="molecule type" value="Genomic_DNA"/>
</dbReference>
<organism evidence="2 3">
    <name type="scientific">Myotis brandtii</name>
    <name type="common">Brandt's bat</name>
    <dbReference type="NCBI Taxonomy" id="109478"/>
    <lineage>
        <taxon>Eukaryota</taxon>
        <taxon>Metazoa</taxon>
        <taxon>Chordata</taxon>
        <taxon>Craniata</taxon>
        <taxon>Vertebrata</taxon>
        <taxon>Euteleostomi</taxon>
        <taxon>Mammalia</taxon>
        <taxon>Eutheria</taxon>
        <taxon>Laurasiatheria</taxon>
        <taxon>Chiroptera</taxon>
        <taxon>Yangochiroptera</taxon>
        <taxon>Vespertilionidae</taxon>
        <taxon>Myotis</taxon>
    </lineage>
</organism>